<dbReference type="PANTHER" id="PTHR11474">
    <property type="entry name" value="TYROSINASE FAMILY MEMBER"/>
    <property type="match status" value="1"/>
</dbReference>
<dbReference type="Proteomes" id="UP000663826">
    <property type="component" value="Unassembled WGS sequence"/>
</dbReference>
<gene>
    <name evidence="5" type="ORF">RDB_LOCUS4237</name>
</gene>
<accession>A0A8H2W9Q2</accession>
<evidence type="ECO:0000259" key="4">
    <source>
        <dbReference type="PROSITE" id="PS00498"/>
    </source>
</evidence>
<name>A0A8H2W9Q2_9AGAM</name>
<protein>
    <recommendedName>
        <fullName evidence="4">Tyrosinase copper-binding domain-containing protein</fullName>
    </recommendedName>
</protein>
<dbReference type="AlphaFoldDB" id="A0A8H2W9Q2"/>
<keyword evidence="3" id="KW-0732">Signal</keyword>
<organism evidence="5 6">
    <name type="scientific">Rhizoctonia solani</name>
    <dbReference type="NCBI Taxonomy" id="456999"/>
    <lineage>
        <taxon>Eukaryota</taxon>
        <taxon>Fungi</taxon>
        <taxon>Dikarya</taxon>
        <taxon>Basidiomycota</taxon>
        <taxon>Agaricomycotina</taxon>
        <taxon>Agaricomycetes</taxon>
        <taxon>Cantharellales</taxon>
        <taxon>Ceratobasidiaceae</taxon>
        <taxon>Rhizoctonia</taxon>
    </lineage>
</organism>
<reference evidence="5" key="1">
    <citation type="submission" date="2021-01" db="EMBL/GenBank/DDBJ databases">
        <authorList>
            <person name="Kaushik A."/>
        </authorList>
    </citation>
    <scope>NUCLEOTIDE SEQUENCE</scope>
    <source>
        <strain evidence="5">AG1-1B</strain>
    </source>
</reference>
<feature type="domain" description="Tyrosinase copper-binding" evidence="4">
    <location>
        <begin position="562"/>
        <end position="573"/>
    </location>
</feature>
<dbReference type="PRINTS" id="PR00092">
    <property type="entry name" value="TYROSINASE"/>
</dbReference>
<comment type="caution">
    <text evidence="5">The sequence shown here is derived from an EMBL/GenBank/DDBJ whole genome shotgun (WGS) entry which is preliminary data.</text>
</comment>
<dbReference type="GO" id="GO:0046872">
    <property type="term" value="F:metal ion binding"/>
    <property type="evidence" value="ECO:0007669"/>
    <property type="project" value="UniProtKB-KW"/>
</dbReference>
<dbReference type="InterPro" id="IPR002227">
    <property type="entry name" value="Tyrosinase_Cu-bd"/>
</dbReference>
<dbReference type="InterPro" id="IPR050316">
    <property type="entry name" value="Tyrosinase/Hemocyanin"/>
</dbReference>
<dbReference type="InterPro" id="IPR008922">
    <property type="entry name" value="Di-copper_centre_dom_sf"/>
</dbReference>
<feature type="signal peptide" evidence="3">
    <location>
        <begin position="1"/>
        <end position="21"/>
    </location>
</feature>
<dbReference type="PANTHER" id="PTHR11474:SF126">
    <property type="entry name" value="TYROSINASE-LIKE PROTEIN TYR-1-RELATED"/>
    <property type="match status" value="1"/>
</dbReference>
<sequence>MYLSIKSLSAALIVFVTAATAAPSEKRATCTNPITYVEWRSLPQAQRSSFHSAVKCLRTKSGVNGRTAFDTYPSVHNNVFSNVHYVANFLPWHRWFLHLRRLDLVDCGYTGPIPYWDWTIDSGKLATSNIWDPVTGFGGNGNTRTSAHCVENGPYANFQVTYPSRHCLARRFNNGNVRSGVIGTMQGQVYSRDAVKNIMANSNYINFSDDIEEDVHDMIHNVIAGDMAAAFSPNDALFFLHHQQIDRLWAQWQGRNATRLQDYAGNTVQGQSGTDGSRFPLAKLTDKLPTQGIRGLPDITVAEVMDTTSDKLCYVLFSLSTSTMKFLAMLLPLTAVVLAVPHEQSNCTTPQVRVEWRSLTQEQRDSYHSATKCLQIKPSGVDGLSVYDLFAKNHVGFFRKIHYVAAFLPWHRYYSHAHFQYLKDCGYTGPAVYWDWTKDVNSMASSEIFDPKKGFGGTGKATRSGSKTYNCIQDGPYSSKSNFTITWPEKRCLQRSFNMKSVSKSWWSSEAGPSTRHSQTQIDEINKNKKFTEFWPDLEEGPHDSVHNEISGDMAASFSPDDPLFFLHHNNVDRLWALWQGRDNSRLNDYSENTAQTGRNATLDNPINIGSLLCYKAIRQLERAD</sequence>
<evidence type="ECO:0000256" key="2">
    <source>
        <dbReference type="ARBA" id="ARBA00023008"/>
    </source>
</evidence>
<evidence type="ECO:0000313" key="6">
    <source>
        <dbReference type="Proteomes" id="UP000663826"/>
    </source>
</evidence>
<dbReference type="GO" id="GO:0016491">
    <property type="term" value="F:oxidoreductase activity"/>
    <property type="evidence" value="ECO:0007669"/>
    <property type="project" value="InterPro"/>
</dbReference>
<dbReference type="EMBL" id="CAJMWQ010000188">
    <property type="protein sequence ID" value="CAE6343965.1"/>
    <property type="molecule type" value="Genomic_DNA"/>
</dbReference>
<evidence type="ECO:0000313" key="5">
    <source>
        <dbReference type="EMBL" id="CAE6343965.1"/>
    </source>
</evidence>
<evidence type="ECO:0000256" key="1">
    <source>
        <dbReference type="ARBA" id="ARBA00022723"/>
    </source>
</evidence>
<dbReference type="SUPFAM" id="SSF48056">
    <property type="entry name" value="Di-copper centre-containing domain"/>
    <property type="match status" value="2"/>
</dbReference>
<dbReference type="Gene3D" id="1.10.1280.10">
    <property type="entry name" value="Di-copper center containing domain from catechol oxidase"/>
    <property type="match status" value="2"/>
</dbReference>
<keyword evidence="1" id="KW-0479">Metal-binding</keyword>
<dbReference type="Pfam" id="PF00264">
    <property type="entry name" value="Tyrosinase"/>
    <property type="match status" value="2"/>
</dbReference>
<dbReference type="PROSITE" id="PS00498">
    <property type="entry name" value="TYROSINASE_2"/>
    <property type="match status" value="1"/>
</dbReference>
<evidence type="ECO:0000256" key="3">
    <source>
        <dbReference type="SAM" id="SignalP"/>
    </source>
</evidence>
<proteinExistence type="predicted"/>
<feature type="chain" id="PRO_5034644226" description="Tyrosinase copper-binding domain-containing protein" evidence="3">
    <location>
        <begin position="22"/>
        <end position="625"/>
    </location>
</feature>
<keyword evidence="2" id="KW-0186">Copper</keyword>